<comment type="caution">
    <text evidence="2">The sequence shown here is derived from an EMBL/GenBank/DDBJ whole genome shotgun (WGS) entry which is preliminary data.</text>
</comment>
<keyword evidence="3" id="KW-1185">Reference proteome</keyword>
<gene>
    <name evidence="2" type="ORF">Nepgr_005617</name>
</gene>
<protein>
    <submittedName>
        <fullName evidence="2">Uncharacterized protein</fullName>
    </submittedName>
</protein>
<name>A0AAD3XGM4_NEPGR</name>
<proteinExistence type="predicted"/>
<feature type="region of interest" description="Disordered" evidence="1">
    <location>
        <begin position="1"/>
        <end position="28"/>
    </location>
</feature>
<sequence>MYRQQVDDEDDGWMTTSRSGRCGTRPPETRRLLSVTSATCDRHPRKSSLLKYSFKVSRSIGSIALP</sequence>
<dbReference type="EMBL" id="BSYO01000004">
    <property type="protein sequence ID" value="GMH03778.1"/>
    <property type="molecule type" value="Genomic_DNA"/>
</dbReference>
<evidence type="ECO:0000313" key="2">
    <source>
        <dbReference type="EMBL" id="GMH03778.1"/>
    </source>
</evidence>
<dbReference type="AlphaFoldDB" id="A0AAD3XGM4"/>
<evidence type="ECO:0000256" key="1">
    <source>
        <dbReference type="SAM" id="MobiDB-lite"/>
    </source>
</evidence>
<accession>A0AAD3XGM4</accession>
<evidence type="ECO:0000313" key="3">
    <source>
        <dbReference type="Proteomes" id="UP001279734"/>
    </source>
</evidence>
<organism evidence="2 3">
    <name type="scientific">Nepenthes gracilis</name>
    <name type="common">Slender pitcher plant</name>
    <dbReference type="NCBI Taxonomy" id="150966"/>
    <lineage>
        <taxon>Eukaryota</taxon>
        <taxon>Viridiplantae</taxon>
        <taxon>Streptophyta</taxon>
        <taxon>Embryophyta</taxon>
        <taxon>Tracheophyta</taxon>
        <taxon>Spermatophyta</taxon>
        <taxon>Magnoliopsida</taxon>
        <taxon>eudicotyledons</taxon>
        <taxon>Gunneridae</taxon>
        <taxon>Pentapetalae</taxon>
        <taxon>Caryophyllales</taxon>
        <taxon>Nepenthaceae</taxon>
        <taxon>Nepenthes</taxon>
    </lineage>
</organism>
<dbReference type="Proteomes" id="UP001279734">
    <property type="component" value="Unassembled WGS sequence"/>
</dbReference>
<reference evidence="2" key="1">
    <citation type="submission" date="2023-05" db="EMBL/GenBank/DDBJ databases">
        <title>Nepenthes gracilis genome sequencing.</title>
        <authorList>
            <person name="Fukushima K."/>
        </authorList>
    </citation>
    <scope>NUCLEOTIDE SEQUENCE</scope>
    <source>
        <strain evidence="2">SING2019-196</strain>
    </source>
</reference>